<dbReference type="Pfam" id="PF22692">
    <property type="entry name" value="LlgE_F_G_D1"/>
    <property type="match status" value="1"/>
</dbReference>
<feature type="domain" description="Flagellar basal body rod protein N-terminal" evidence="5">
    <location>
        <begin position="8"/>
        <end position="35"/>
    </location>
</feature>
<proteinExistence type="inferred from homology"/>
<dbReference type="PANTHER" id="PTHR30435:SF1">
    <property type="entry name" value="FLAGELLAR HOOK PROTEIN FLGE"/>
    <property type="match status" value="1"/>
</dbReference>
<dbReference type="GO" id="GO:0071978">
    <property type="term" value="P:bacterial-type flagellum-dependent swarming motility"/>
    <property type="evidence" value="ECO:0007669"/>
    <property type="project" value="TreeGrafter"/>
</dbReference>
<dbReference type="PANTHER" id="PTHR30435">
    <property type="entry name" value="FLAGELLAR PROTEIN"/>
    <property type="match status" value="1"/>
</dbReference>
<dbReference type="InterPro" id="IPR001444">
    <property type="entry name" value="Flag_bb_rod_N"/>
</dbReference>
<dbReference type="GO" id="GO:0005829">
    <property type="term" value="C:cytosol"/>
    <property type="evidence" value="ECO:0007669"/>
    <property type="project" value="TreeGrafter"/>
</dbReference>
<keyword evidence="3 4" id="KW-0975">Bacterial flagellum</keyword>
<gene>
    <name evidence="8" type="ORF">CLV92_10721</name>
</gene>
<evidence type="ECO:0000259" key="5">
    <source>
        <dbReference type="Pfam" id="PF00460"/>
    </source>
</evidence>
<evidence type="ECO:0000313" key="8">
    <source>
        <dbReference type="EMBL" id="PPK94519.1"/>
    </source>
</evidence>
<evidence type="ECO:0000256" key="2">
    <source>
        <dbReference type="ARBA" id="ARBA00009677"/>
    </source>
</evidence>
<dbReference type="AlphaFoldDB" id="A0A2S6IJY3"/>
<dbReference type="Pfam" id="PF00460">
    <property type="entry name" value="Flg_bb_rod"/>
    <property type="match status" value="1"/>
</dbReference>
<dbReference type="InterPro" id="IPR053967">
    <property type="entry name" value="LlgE_F_G-like_D1"/>
</dbReference>
<dbReference type="InterPro" id="IPR010930">
    <property type="entry name" value="Flg_bb/hook_C_dom"/>
</dbReference>
<dbReference type="NCBIfam" id="TIGR03506">
    <property type="entry name" value="FlgEFG_subfam"/>
    <property type="match status" value="1"/>
</dbReference>
<dbReference type="GO" id="GO:0009425">
    <property type="term" value="C:bacterial-type flagellum basal body"/>
    <property type="evidence" value="ECO:0007669"/>
    <property type="project" value="UniProtKB-SubCell"/>
</dbReference>
<evidence type="ECO:0000256" key="1">
    <source>
        <dbReference type="ARBA" id="ARBA00004117"/>
    </source>
</evidence>
<dbReference type="Proteomes" id="UP000239485">
    <property type="component" value="Unassembled WGS sequence"/>
</dbReference>
<evidence type="ECO:0000256" key="4">
    <source>
        <dbReference type="RuleBase" id="RU362116"/>
    </source>
</evidence>
<dbReference type="InterPro" id="IPR037925">
    <property type="entry name" value="FlgE/F/G-like"/>
</dbReference>
<protein>
    <recommendedName>
        <fullName evidence="4">Flagellar hook protein FlgE</fullName>
    </recommendedName>
</protein>
<dbReference type="GO" id="GO:0009424">
    <property type="term" value="C:bacterial-type flagellum hook"/>
    <property type="evidence" value="ECO:0007669"/>
    <property type="project" value="TreeGrafter"/>
</dbReference>
<dbReference type="InterPro" id="IPR020013">
    <property type="entry name" value="Flagellar_FlgE/F/G"/>
</dbReference>
<accession>A0A2S6IJY3</accession>
<feature type="domain" description="Flagellar hook protein FlgE/F/G-like D1" evidence="7">
    <location>
        <begin position="96"/>
        <end position="149"/>
    </location>
</feature>
<evidence type="ECO:0000256" key="3">
    <source>
        <dbReference type="ARBA" id="ARBA00023143"/>
    </source>
</evidence>
<name>A0A2S6IJY3_9ACTN</name>
<keyword evidence="8" id="KW-0282">Flagellum</keyword>
<keyword evidence="8" id="KW-0969">Cilium</keyword>
<evidence type="ECO:0000313" key="9">
    <source>
        <dbReference type="Proteomes" id="UP000239485"/>
    </source>
</evidence>
<evidence type="ECO:0000259" key="6">
    <source>
        <dbReference type="Pfam" id="PF06429"/>
    </source>
</evidence>
<comment type="similarity">
    <text evidence="2 4">Belongs to the flagella basal body rod proteins family.</text>
</comment>
<reference evidence="8 9" key="1">
    <citation type="submission" date="2018-02" db="EMBL/GenBank/DDBJ databases">
        <title>Genomic Encyclopedia of Archaeal and Bacterial Type Strains, Phase II (KMG-II): from individual species to whole genera.</title>
        <authorList>
            <person name="Goeker M."/>
        </authorList>
    </citation>
    <scope>NUCLEOTIDE SEQUENCE [LARGE SCALE GENOMIC DNA]</scope>
    <source>
        <strain evidence="8 9">DSM 22857</strain>
    </source>
</reference>
<dbReference type="OrthoDB" id="9804559at2"/>
<keyword evidence="8" id="KW-0966">Cell projection</keyword>
<evidence type="ECO:0000259" key="7">
    <source>
        <dbReference type="Pfam" id="PF22692"/>
    </source>
</evidence>
<comment type="caution">
    <text evidence="8">The sequence shown here is derived from an EMBL/GenBank/DDBJ whole genome shotgun (WGS) entry which is preliminary data.</text>
</comment>
<comment type="function">
    <text evidence="4">A flexible structure which links the flagellar filament to the drive apparatus in the basal body.</text>
</comment>
<sequence>MLRSMFSGVSGLRSHQTMMDVVGNNISNVNTTGYKSSNVVFADTMSQLTKAAGAPQNGQGGTNPAQVGLGVRVNSISQNFTQGSSQSTGRATDLMLNGDGMFVVKQGEQTLYTRSGAFTLDQTGAVTTADGAYVQGWRADAMGEINVNGPTTPLIVPSDTVMPAAQTTLGTFKGNLDKTGKPVLNADGTTYSGPVVTTSFDLFNAQGARTKVTATFKNDPAAGGSATATPASAYQPGDSWQVTFSWPDPLDPSATITSTTPAATMAFDANGAPTGTLPTAFDFNGREVGIDLSKMTGSVSSNGASTISSTADGAPIGTLTSFAFGTDGVLTGSYSNGLKRALGQVAVATFNNYAGLERSGGSMFTVTTNSGVPNVGAPGAAGRATLGAGQLEMSNVDLSAEFTNLILAQRGFQANSRIISASDEILQDLVNLKR</sequence>
<dbReference type="Pfam" id="PF06429">
    <property type="entry name" value="Flg_bbr_C"/>
    <property type="match status" value="1"/>
</dbReference>
<feature type="domain" description="Flagellar basal-body/hook protein C-terminal" evidence="6">
    <location>
        <begin position="389"/>
        <end position="432"/>
    </location>
</feature>
<dbReference type="RefSeq" id="WP_104432851.1">
    <property type="nucleotide sequence ID" value="NZ_PTJD01000007.1"/>
</dbReference>
<keyword evidence="9" id="KW-1185">Reference proteome</keyword>
<dbReference type="SUPFAM" id="SSF117143">
    <property type="entry name" value="Flagellar hook protein flgE"/>
    <property type="match status" value="1"/>
</dbReference>
<organism evidence="8 9">
    <name type="scientific">Kineococcus xinjiangensis</name>
    <dbReference type="NCBI Taxonomy" id="512762"/>
    <lineage>
        <taxon>Bacteria</taxon>
        <taxon>Bacillati</taxon>
        <taxon>Actinomycetota</taxon>
        <taxon>Actinomycetes</taxon>
        <taxon>Kineosporiales</taxon>
        <taxon>Kineosporiaceae</taxon>
        <taxon>Kineococcus</taxon>
    </lineage>
</organism>
<comment type="subcellular location">
    <subcellularLocation>
        <location evidence="1 4">Bacterial flagellum basal body</location>
    </subcellularLocation>
</comment>
<dbReference type="EMBL" id="PTJD01000007">
    <property type="protein sequence ID" value="PPK94519.1"/>
    <property type="molecule type" value="Genomic_DNA"/>
</dbReference>